<reference evidence="2" key="2">
    <citation type="submission" date="2025-08" db="UniProtKB">
        <authorList>
            <consortium name="RefSeq"/>
        </authorList>
    </citation>
    <scope>IDENTIFICATION</scope>
</reference>
<feature type="region of interest" description="Disordered" evidence="1">
    <location>
        <begin position="123"/>
        <end position="190"/>
    </location>
</feature>
<dbReference type="KEGG" id="ang:An08g02550"/>
<accession>A0AAJ8BX79</accession>
<name>A0AAJ8BX79_ASPNG</name>
<gene>
    <name evidence="2" type="ORF">An08g02550</name>
</gene>
<protein>
    <submittedName>
        <fullName evidence="2">Uncharacterized protein</fullName>
    </submittedName>
</protein>
<proteinExistence type="predicted"/>
<dbReference type="GeneID" id="84591604"/>
<reference evidence="2" key="1">
    <citation type="submission" date="2025-02" db="EMBL/GenBank/DDBJ databases">
        <authorList>
            <consortium name="NCBI Genome Project"/>
        </authorList>
    </citation>
    <scope>NUCLEOTIDE SEQUENCE</scope>
</reference>
<dbReference type="VEuPathDB" id="FungiDB:An08g02550"/>
<dbReference type="AlphaFoldDB" id="A0AAJ8BX79"/>
<dbReference type="RefSeq" id="XP_059603915.1">
    <property type="nucleotide sequence ID" value="XM_059748892.1"/>
</dbReference>
<feature type="compositionally biased region" description="Basic and acidic residues" evidence="1">
    <location>
        <begin position="170"/>
        <end position="180"/>
    </location>
</feature>
<organism evidence="2">
    <name type="scientific">Aspergillus niger</name>
    <dbReference type="NCBI Taxonomy" id="5061"/>
    <lineage>
        <taxon>Eukaryota</taxon>
        <taxon>Fungi</taxon>
        <taxon>Dikarya</taxon>
        <taxon>Ascomycota</taxon>
        <taxon>Pezizomycotina</taxon>
        <taxon>Eurotiomycetes</taxon>
        <taxon>Eurotiomycetidae</taxon>
        <taxon>Eurotiales</taxon>
        <taxon>Aspergillaceae</taxon>
        <taxon>Aspergillus</taxon>
        <taxon>Aspergillus subgen. Circumdati</taxon>
    </lineage>
</organism>
<evidence type="ECO:0000256" key="1">
    <source>
        <dbReference type="SAM" id="MobiDB-lite"/>
    </source>
</evidence>
<sequence>MGLRERRGEGDGLDAPRWATDELNSISGAKPAGIAPIEVRRRQVDPSLFQNLIAPFSQRGDPLRVCDVQPIPATIASFLFRSLPPGICNCAAGSCPPNGQPPLGGPYYCTGCTTGPSAYLPIPPSRATGPRIPEVKKKERKKKSGKRQTYFQQLQSVREERNTQNLSVREQTRAREDQRSGLELSLLSPV</sequence>
<evidence type="ECO:0000313" key="2">
    <source>
        <dbReference type="RefSeq" id="XP_059603915.1"/>
    </source>
</evidence>
<feature type="compositionally biased region" description="Polar residues" evidence="1">
    <location>
        <begin position="147"/>
        <end position="156"/>
    </location>
</feature>